<evidence type="ECO:0000256" key="11">
    <source>
        <dbReference type="ARBA" id="ARBA00023136"/>
    </source>
</evidence>
<keyword evidence="4" id="KW-0997">Cell inner membrane</keyword>
<feature type="transmembrane region" description="Helical" evidence="12">
    <location>
        <begin position="58"/>
        <end position="78"/>
    </location>
</feature>
<evidence type="ECO:0000259" key="13">
    <source>
        <dbReference type="Pfam" id="PF00487"/>
    </source>
</evidence>
<evidence type="ECO:0000256" key="5">
    <source>
        <dbReference type="ARBA" id="ARBA00022692"/>
    </source>
</evidence>
<organism evidence="14 15">
    <name type="scientific">Panacagrimonas perspica</name>
    <dbReference type="NCBI Taxonomy" id="381431"/>
    <lineage>
        <taxon>Bacteria</taxon>
        <taxon>Pseudomonadati</taxon>
        <taxon>Pseudomonadota</taxon>
        <taxon>Gammaproteobacteria</taxon>
        <taxon>Nevskiales</taxon>
        <taxon>Nevskiaceae</taxon>
        <taxon>Panacagrimonas</taxon>
    </lineage>
</organism>
<dbReference type="RefSeq" id="WP_133880317.1">
    <property type="nucleotide sequence ID" value="NZ_MWIN01000012.1"/>
</dbReference>
<dbReference type="InterPro" id="IPR033885">
    <property type="entry name" value="AlkB/XylM"/>
</dbReference>
<feature type="transmembrane region" description="Helical" evidence="12">
    <location>
        <begin position="303"/>
        <end position="321"/>
    </location>
</feature>
<evidence type="ECO:0000256" key="10">
    <source>
        <dbReference type="ARBA" id="ARBA00023033"/>
    </source>
</evidence>
<evidence type="ECO:0000256" key="3">
    <source>
        <dbReference type="ARBA" id="ARBA00022475"/>
    </source>
</evidence>
<evidence type="ECO:0000256" key="8">
    <source>
        <dbReference type="ARBA" id="ARBA00023002"/>
    </source>
</evidence>
<feature type="domain" description="Fatty acid desaturase" evidence="13">
    <location>
        <begin position="91"/>
        <end position="298"/>
    </location>
</feature>
<evidence type="ECO:0000256" key="9">
    <source>
        <dbReference type="ARBA" id="ARBA00023004"/>
    </source>
</evidence>
<dbReference type="CDD" id="cd03512">
    <property type="entry name" value="Alkane-hydroxylase"/>
    <property type="match status" value="1"/>
</dbReference>
<dbReference type="GO" id="GO:0004497">
    <property type="term" value="F:monooxygenase activity"/>
    <property type="evidence" value="ECO:0007669"/>
    <property type="project" value="UniProtKB-KW"/>
</dbReference>
<evidence type="ECO:0000256" key="7">
    <source>
        <dbReference type="ARBA" id="ARBA00022989"/>
    </source>
</evidence>
<keyword evidence="15" id="KW-1185">Reference proteome</keyword>
<keyword evidence="9" id="KW-0408">Iron</keyword>
<dbReference type="OrthoDB" id="4759734at2"/>
<comment type="similarity">
    <text evidence="2">Belongs to the fatty acid desaturase type 1 family. AlkB subfamily.</text>
</comment>
<keyword evidence="11 12" id="KW-0472">Membrane</keyword>
<gene>
    <name evidence="14" type="ORF">DFR24_1138</name>
</gene>
<dbReference type="PANTHER" id="PTHR38674:SF1">
    <property type="entry name" value="ALKANE 1-MONOOXYGENASE 1"/>
    <property type="match status" value="1"/>
</dbReference>
<keyword evidence="8" id="KW-0560">Oxidoreductase</keyword>
<evidence type="ECO:0000256" key="4">
    <source>
        <dbReference type="ARBA" id="ARBA00022519"/>
    </source>
</evidence>
<dbReference type="Pfam" id="PF00487">
    <property type="entry name" value="FA_desaturase"/>
    <property type="match status" value="1"/>
</dbReference>
<reference evidence="14 15" key="1">
    <citation type="submission" date="2019-03" db="EMBL/GenBank/DDBJ databases">
        <title>Genomic Encyclopedia of Type Strains, Phase IV (KMG-IV): sequencing the most valuable type-strain genomes for metagenomic binning, comparative biology and taxonomic classification.</title>
        <authorList>
            <person name="Goeker M."/>
        </authorList>
    </citation>
    <scope>NUCLEOTIDE SEQUENCE [LARGE SCALE GENOMIC DNA]</scope>
    <source>
        <strain evidence="14 15">DSM 26377</strain>
    </source>
</reference>
<feature type="transmembrane region" description="Helical" evidence="12">
    <location>
        <begin position="90"/>
        <end position="109"/>
    </location>
</feature>
<evidence type="ECO:0000313" key="14">
    <source>
        <dbReference type="EMBL" id="TDU31757.1"/>
    </source>
</evidence>
<dbReference type="EMBL" id="SOBT01000008">
    <property type="protein sequence ID" value="TDU31757.1"/>
    <property type="molecule type" value="Genomic_DNA"/>
</dbReference>
<evidence type="ECO:0000256" key="6">
    <source>
        <dbReference type="ARBA" id="ARBA00022723"/>
    </source>
</evidence>
<dbReference type="PANTHER" id="PTHR38674">
    <property type="entry name" value="ALKANE 1-MONOOXYGENASE 1"/>
    <property type="match status" value="1"/>
</dbReference>
<comment type="caution">
    <text evidence="14">The sequence shown here is derived from an EMBL/GenBank/DDBJ whole genome shotgun (WGS) entry which is preliminary data.</text>
</comment>
<dbReference type="InterPro" id="IPR005804">
    <property type="entry name" value="FA_desaturase_dom"/>
</dbReference>
<dbReference type="GO" id="GO:0006629">
    <property type="term" value="P:lipid metabolic process"/>
    <property type="evidence" value="ECO:0007669"/>
    <property type="project" value="InterPro"/>
</dbReference>
<sequence>MLDYLKYWTGVAVLAVAYAGMIVGGDWVWAGFVMFPLLSLLDSFLPRDYAPRRMTREWLADIPLWICAIGPLLLYLVFAWRFAEGAYVDVWQLVGAVLSLAWTSIVPLAPAAHELYHKRTIIGRTIGRYAQMCQFDPMRDIAHVVGHHIDVATVKDGDTARRGTTLYRFVIMAVWEQTVWDVTTESAALQKRGYSRWNWRHRGWRALGSQVLFQGAVWIIGGWQAAAITTGAMLLTRVWAESFNYFQHYGLVRAIGAPIGRRHLWNHLRWLSRVLSFDITNHADHHLNSYKRYYQLVPHRDSIPMPSLFVCFFASLIPPIWHELIAKPALRRWDLEYATPEEQTLAREQNRAAGWEDWLGQVGQQPLATRPATVGC</sequence>
<feature type="transmembrane region" description="Helical" evidence="12">
    <location>
        <begin position="7"/>
        <end position="23"/>
    </location>
</feature>
<keyword evidence="7 12" id="KW-1133">Transmembrane helix</keyword>
<protein>
    <submittedName>
        <fullName evidence="14">Alkane 1-monooxygenase/p-cymene monooxygenase</fullName>
    </submittedName>
</protein>
<feature type="transmembrane region" description="Helical" evidence="12">
    <location>
        <begin position="211"/>
        <end position="235"/>
    </location>
</feature>
<feature type="transmembrane region" description="Helical" evidence="12">
    <location>
        <begin position="29"/>
        <end position="46"/>
    </location>
</feature>
<dbReference type="GO" id="GO:0046872">
    <property type="term" value="F:metal ion binding"/>
    <property type="evidence" value="ECO:0007669"/>
    <property type="project" value="UniProtKB-KW"/>
</dbReference>
<dbReference type="Proteomes" id="UP000295341">
    <property type="component" value="Unassembled WGS sequence"/>
</dbReference>
<name>A0A4R7PCK0_9GAMM</name>
<accession>A0A4R7PCK0</accession>
<proteinExistence type="inferred from homology"/>
<keyword evidence="3" id="KW-1003">Cell membrane</keyword>
<evidence type="ECO:0000256" key="1">
    <source>
        <dbReference type="ARBA" id="ARBA00004429"/>
    </source>
</evidence>
<keyword evidence="6" id="KW-0479">Metal-binding</keyword>
<evidence type="ECO:0000256" key="12">
    <source>
        <dbReference type="SAM" id="Phobius"/>
    </source>
</evidence>
<keyword evidence="10 14" id="KW-0503">Monooxygenase</keyword>
<dbReference type="GO" id="GO:0005886">
    <property type="term" value="C:plasma membrane"/>
    <property type="evidence" value="ECO:0007669"/>
    <property type="project" value="UniProtKB-SubCell"/>
</dbReference>
<keyword evidence="5 12" id="KW-0812">Transmembrane</keyword>
<comment type="subcellular location">
    <subcellularLocation>
        <location evidence="1">Cell inner membrane</location>
        <topology evidence="1">Multi-pass membrane protein</topology>
    </subcellularLocation>
</comment>
<evidence type="ECO:0000313" key="15">
    <source>
        <dbReference type="Proteomes" id="UP000295341"/>
    </source>
</evidence>
<dbReference type="AlphaFoldDB" id="A0A4R7PCK0"/>
<evidence type="ECO:0000256" key="2">
    <source>
        <dbReference type="ARBA" id="ARBA00010823"/>
    </source>
</evidence>